<comment type="caution">
    <text evidence="2">The sequence shown here is derived from an EMBL/GenBank/DDBJ whole genome shotgun (WGS) entry which is preliminary data.</text>
</comment>
<dbReference type="Gene3D" id="3.30.70.1290">
    <property type="entry name" value="Transposase IS200-like"/>
    <property type="match status" value="1"/>
</dbReference>
<dbReference type="GO" id="GO:0004803">
    <property type="term" value="F:transposase activity"/>
    <property type="evidence" value="ECO:0007669"/>
    <property type="project" value="InterPro"/>
</dbReference>
<gene>
    <name evidence="2" type="ORF">COY32_02505</name>
</gene>
<name>A0A2M7TJV7_UNCKA</name>
<dbReference type="GO" id="GO:0006313">
    <property type="term" value="P:DNA transposition"/>
    <property type="evidence" value="ECO:0007669"/>
    <property type="project" value="InterPro"/>
</dbReference>
<evidence type="ECO:0000259" key="1">
    <source>
        <dbReference type="SMART" id="SM01321"/>
    </source>
</evidence>
<dbReference type="InterPro" id="IPR002686">
    <property type="entry name" value="Transposase_17"/>
</dbReference>
<dbReference type="Pfam" id="PF01797">
    <property type="entry name" value="Y1_Tnp"/>
    <property type="match status" value="1"/>
</dbReference>
<sequence>MFSLALYKDKVCFEIQVFKKNLRCWVSVTETKDTSAIMLTKVGRPFHIETDDILHVYNRGVDKRVVFDTDADLSRFKYLLYYVNNFSYPYSQYLQTLFFTDSRQQSNNGSAILESLYRYDTPLCTVIAYVLMPNHFHLLLREDNQGGISKFMQKLQNAYTRYYNQKNDRSGCLLQGSYKAVVVRSNEQLLHVTRYIHVNPVSASLINMEDLADYEWSSYSLYISKPPKNEIETICEPEIVRSQFRSRKSFIGFTMASLGEDVVGSIMEKLSIDEGFG</sequence>
<reference evidence="3" key="1">
    <citation type="submission" date="2017-09" db="EMBL/GenBank/DDBJ databases">
        <title>Depth-based differentiation of microbial function through sediment-hosted aquifers and enrichment of novel symbionts in the deep terrestrial subsurface.</title>
        <authorList>
            <person name="Probst A.J."/>
            <person name="Ladd B."/>
            <person name="Jarett J.K."/>
            <person name="Geller-Mcgrath D.E."/>
            <person name="Sieber C.M.K."/>
            <person name="Emerson J.B."/>
            <person name="Anantharaman K."/>
            <person name="Thomas B.C."/>
            <person name="Malmstrom R."/>
            <person name="Stieglmeier M."/>
            <person name="Klingl A."/>
            <person name="Woyke T."/>
            <person name="Ryan C.M."/>
            <person name="Banfield J.F."/>
        </authorList>
    </citation>
    <scope>NUCLEOTIDE SEQUENCE [LARGE SCALE GENOMIC DNA]</scope>
</reference>
<dbReference type="PANTHER" id="PTHR34322">
    <property type="entry name" value="TRANSPOSASE, Y1_TNP DOMAIN-CONTAINING"/>
    <property type="match status" value="1"/>
</dbReference>
<proteinExistence type="predicted"/>
<dbReference type="AlphaFoldDB" id="A0A2M7TJV7"/>
<dbReference type="PANTHER" id="PTHR34322:SF2">
    <property type="entry name" value="TRANSPOSASE IS200-LIKE DOMAIN-CONTAINING PROTEIN"/>
    <property type="match status" value="1"/>
</dbReference>
<organism evidence="2 3">
    <name type="scientific">candidate division WWE3 bacterium CG_4_10_14_0_2_um_filter_41_14</name>
    <dbReference type="NCBI Taxonomy" id="1975072"/>
    <lineage>
        <taxon>Bacteria</taxon>
        <taxon>Katanobacteria</taxon>
    </lineage>
</organism>
<dbReference type="Proteomes" id="UP000228920">
    <property type="component" value="Unassembled WGS sequence"/>
</dbReference>
<accession>A0A2M7TJV7</accession>
<dbReference type="EMBL" id="PFNL01000070">
    <property type="protein sequence ID" value="PIZ46978.1"/>
    <property type="molecule type" value="Genomic_DNA"/>
</dbReference>
<dbReference type="GO" id="GO:0003677">
    <property type="term" value="F:DNA binding"/>
    <property type="evidence" value="ECO:0007669"/>
    <property type="project" value="InterPro"/>
</dbReference>
<dbReference type="InterPro" id="IPR036515">
    <property type="entry name" value="Transposase_17_sf"/>
</dbReference>
<feature type="domain" description="Transposase IS200-like" evidence="1">
    <location>
        <begin position="49"/>
        <end position="199"/>
    </location>
</feature>
<evidence type="ECO:0000313" key="2">
    <source>
        <dbReference type="EMBL" id="PIZ46978.1"/>
    </source>
</evidence>
<dbReference type="SMART" id="SM01321">
    <property type="entry name" value="Y1_Tnp"/>
    <property type="match status" value="1"/>
</dbReference>
<evidence type="ECO:0000313" key="3">
    <source>
        <dbReference type="Proteomes" id="UP000228920"/>
    </source>
</evidence>
<dbReference type="SUPFAM" id="SSF143422">
    <property type="entry name" value="Transposase IS200-like"/>
    <property type="match status" value="1"/>
</dbReference>
<protein>
    <recommendedName>
        <fullName evidence="1">Transposase IS200-like domain-containing protein</fullName>
    </recommendedName>
</protein>